<organism evidence="3 4">
    <name type="scientific">Ziziphus jujuba</name>
    <name type="common">Chinese jujube</name>
    <name type="synonym">Ziziphus sativa</name>
    <dbReference type="NCBI Taxonomy" id="326968"/>
    <lineage>
        <taxon>Eukaryota</taxon>
        <taxon>Viridiplantae</taxon>
        <taxon>Streptophyta</taxon>
        <taxon>Embryophyta</taxon>
        <taxon>Tracheophyta</taxon>
        <taxon>Spermatophyta</taxon>
        <taxon>Magnoliopsida</taxon>
        <taxon>eudicotyledons</taxon>
        <taxon>Gunneridae</taxon>
        <taxon>Pentapetalae</taxon>
        <taxon>rosids</taxon>
        <taxon>fabids</taxon>
        <taxon>Rosales</taxon>
        <taxon>Rhamnaceae</taxon>
        <taxon>Paliureae</taxon>
        <taxon>Ziziphus</taxon>
    </lineage>
</organism>
<protein>
    <recommendedName>
        <fullName evidence="1">Fatty acyl-CoA reductase</fullName>
        <ecNumber evidence="1">1.2.1.84</ecNumber>
    </recommendedName>
</protein>
<name>A0ABM3ZWM3_ZIZJJ</name>
<keyword evidence="1" id="KW-0444">Lipid biosynthesis</keyword>
<evidence type="ECO:0000313" key="4">
    <source>
        <dbReference type="RefSeq" id="XP_060668888.1"/>
    </source>
</evidence>
<gene>
    <name evidence="4" type="primary">LOC107432634</name>
</gene>
<keyword evidence="1" id="KW-0443">Lipid metabolism</keyword>
<keyword evidence="1" id="KW-0560">Oxidoreductase</keyword>
<keyword evidence="1" id="KW-0521">NADP</keyword>
<feature type="domain" description="Thioester reductase (TE)" evidence="2">
    <location>
        <begin position="144"/>
        <end position="336"/>
    </location>
</feature>
<keyword evidence="3" id="KW-1185">Reference proteome</keyword>
<reference evidence="4" key="1">
    <citation type="submission" date="2025-08" db="UniProtKB">
        <authorList>
            <consortium name="RefSeq"/>
        </authorList>
    </citation>
    <scope>IDENTIFICATION</scope>
    <source>
        <tissue evidence="4">Seedling</tissue>
    </source>
</reference>
<sequence>MAAHAKQSCSDIIYHIGSSSRNPICISNIANFLFQYFTQNPLTDKKGKLVKVAKDLFLTENMTTLHMYISIRFMLPLKIAKFGNIASCQYFPDVYTNNNRKLQQMMRLINLYKPYVLFKGIFADGNIEKLHTTVRESVKDVQLREKLWKEIDIIVDSAATTSFDARYDFALGTNTLGALHVLSLAKKCINIKMLVHISTAIKAATSKLDFKAEEKIVAEKLNELLAQGASEDEFTLLMKDFGIKRSKLHGWPNTYAFTKAMGEICLRQSKEMSPLIIVRPTMVTGSYKEPFPGWVEGLRTVDAAIASYAKGKIKCFLGNPKLIVDLVTGDVVINSIMVAMAVNANQSSEIIFHVGSSLRNPIYLSNIVNFMFQYFAKNPLIDKKGKLVKL</sequence>
<accession>A0ABM3ZWM3</accession>
<evidence type="ECO:0000259" key="2">
    <source>
        <dbReference type="Pfam" id="PF07993"/>
    </source>
</evidence>
<dbReference type="InterPro" id="IPR013120">
    <property type="entry name" value="FAR_NAD-bd"/>
</dbReference>
<dbReference type="Proteomes" id="UP001652623">
    <property type="component" value="Chromosome 11"/>
</dbReference>
<comment type="catalytic activity">
    <reaction evidence="1">
        <text>a long-chain fatty acyl-CoA + 2 NADPH + 2 H(+) = a long-chain primary fatty alcohol + 2 NADP(+) + CoA</text>
        <dbReference type="Rhea" id="RHEA:52716"/>
        <dbReference type="ChEBI" id="CHEBI:15378"/>
        <dbReference type="ChEBI" id="CHEBI:57287"/>
        <dbReference type="ChEBI" id="CHEBI:57783"/>
        <dbReference type="ChEBI" id="CHEBI:58349"/>
        <dbReference type="ChEBI" id="CHEBI:77396"/>
        <dbReference type="ChEBI" id="CHEBI:83139"/>
        <dbReference type="EC" id="1.2.1.84"/>
    </reaction>
</comment>
<dbReference type="InterPro" id="IPR036291">
    <property type="entry name" value="NAD(P)-bd_dom_sf"/>
</dbReference>
<dbReference type="PANTHER" id="PTHR11011:SF84">
    <property type="entry name" value="ACYL-COA REDUCTASE-LIKE PROTEIN, PUTATIVE-RELATED"/>
    <property type="match status" value="1"/>
</dbReference>
<evidence type="ECO:0000256" key="1">
    <source>
        <dbReference type="RuleBase" id="RU363097"/>
    </source>
</evidence>
<dbReference type="Pfam" id="PF07993">
    <property type="entry name" value="NAD_binding_4"/>
    <property type="match status" value="1"/>
</dbReference>
<dbReference type="Gene3D" id="3.40.50.720">
    <property type="entry name" value="NAD(P)-binding Rossmann-like Domain"/>
    <property type="match status" value="1"/>
</dbReference>
<dbReference type="InterPro" id="IPR026055">
    <property type="entry name" value="FAR"/>
</dbReference>
<dbReference type="SUPFAM" id="SSF51735">
    <property type="entry name" value="NAD(P)-binding Rossmann-fold domains"/>
    <property type="match status" value="1"/>
</dbReference>
<comment type="similarity">
    <text evidence="1">Belongs to the fatty acyl-CoA reductase family.</text>
</comment>
<comment type="function">
    <text evidence="1">Catalyzes the reduction of fatty acyl-CoA to fatty alcohols.</text>
</comment>
<evidence type="ECO:0000313" key="3">
    <source>
        <dbReference type="Proteomes" id="UP001652623"/>
    </source>
</evidence>
<dbReference type="PANTHER" id="PTHR11011">
    <property type="entry name" value="MALE STERILITY PROTEIN 2-RELATED"/>
    <property type="match status" value="1"/>
</dbReference>
<dbReference type="RefSeq" id="XP_060668888.1">
    <property type="nucleotide sequence ID" value="XM_060812905.1"/>
</dbReference>
<dbReference type="EC" id="1.2.1.84" evidence="1"/>
<dbReference type="GeneID" id="107432634"/>
<proteinExistence type="inferred from homology"/>